<evidence type="ECO:0000256" key="1">
    <source>
        <dbReference type="SAM" id="MobiDB-lite"/>
    </source>
</evidence>
<name>A0AAE0MJT0_9PEZI</name>
<accession>A0AAE0MJT0</accession>
<feature type="transmembrane region" description="Helical" evidence="2">
    <location>
        <begin position="612"/>
        <end position="637"/>
    </location>
</feature>
<comment type="caution">
    <text evidence="3">The sequence shown here is derived from an EMBL/GenBank/DDBJ whole genome shotgun (WGS) entry which is preliminary data.</text>
</comment>
<dbReference type="RefSeq" id="XP_062684101.1">
    <property type="nucleotide sequence ID" value="XM_062828697.1"/>
</dbReference>
<dbReference type="EMBL" id="JAUEPP010000002">
    <property type="protein sequence ID" value="KAK3350806.1"/>
    <property type="molecule type" value="Genomic_DNA"/>
</dbReference>
<evidence type="ECO:0000256" key="2">
    <source>
        <dbReference type="SAM" id="Phobius"/>
    </source>
</evidence>
<evidence type="ECO:0000313" key="4">
    <source>
        <dbReference type="EMBL" id="KAK3350806.1"/>
    </source>
</evidence>
<evidence type="ECO:0000313" key="5">
    <source>
        <dbReference type="Proteomes" id="UP001278500"/>
    </source>
</evidence>
<feature type="region of interest" description="Disordered" evidence="1">
    <location>
        <begin position="47"/>
        <end position="72"/>
    </location>
</feature>
<dbReference type="Proteomes" id="UP001278500">
    <property type="component" value="Unassembled WGS sequence"/>
</dbReference>
<feature type="transmembrane region" description="Helical" evidence="2">
    <location>
        <begin position="310"/>
        <end position="334"/>
    </location>
</feature>
<keyword evidence="2" id="KW-1133">Transmembrane helix</keyword>
<feature type="transmembrane region" description="Helical" evidence="2">
    <location>
        <begin position="354"/>
        <end position="372"/>
    </location>
</feature>
<feature type="region of interest" description="Disordered" evidence="1">
    <location>
        <begin position="162"/>
        <end position="288"/>
    </location>
</feature>
<keyword evidence="5" id="KW-1185">Reference proteome</keyword>
<protein>
    <recommendedName>
        <fullName evidence="6">Integral membrane protein</fullName>
    </recommendedName>
</protein>
<dbReference type="GeneID" id="87865851"/>
<feature type="transmembrane region" description="Helical" evidence="2">
    <location>
        <begin position="546"/>
        <end position="570"/>
    </location>
</feature>
<dbReference type="EMBL" id="JAUEPP010000013">
    <property type="protein sequence ID" value="KAK3334278.1"/>
    <property type="molecule type" value="Genomic_DNA"/>
</dbReference>
<keyword evidence="2" id="KW-0812">Transmembrane</keyword>
<dbReference type="AlphaFoldDB" id="A0AAE0MJT0"/>
<evidence type="ECO:0008006" key="6">
    <source>
        <dbReference type="Google" id="ProtNLM"/>
    </source>
</evidence>
<sequence length="668" mass="72583">MGNTTRPPKRKDSNHFTGPKHYNAAYSSGAFSFFNPTARYHVLAPSSHNEVEPQVDPTTGKRQKSQQASDELSLTGNEAASILGHRATNDTTQEAVASLPQDTDIPTLSADQIGRALEATDSQLSAQSSLQNAANAATVSPERLAGALDTSPSQIGRVVQLGMGMGGSANGSKTSINTTQQKQREQEQKDSGVYYIWRSRDNRKGRHAAVVTKPGILQQGKMKKGNKGGGGNKDKDKDGGKDNDDGEECGRTSGGWRHRRKLQDEETGEGIEEEDAREEARGEGPRATNMSRMTWHGVLKMVTSFPWWDISYDVALTFFIAAIARLINGFFVYLPLAAPKSEFKGEETGAGAGTTRLITCTLIVISSVLMMLEAVNENRADCFGWALEESLAGNADGPRLRSHEHQGTRCTHHHQVRYVLLRGSNPRDQRKAVVVPVSVSVPDDHNLHNEKKDDPDASHSDGDGSDSDDSADGSKKPDNNGHNNHQHPSRAWKWWPSSDELKSHYLHEIGFLSCLLQLIGAIIFWTEGFTGLPFAQNNLTTGALDGSYWLPQVVGGFFFIVSAVLTMVEVQDKWYIPAPNLLGWHIGAWSLVGSLGLTVTGALGFAQDAGPQYGYAVGMATFVASWAFLIASVILLFEALNKYPLTVGTAPPSREPHIRPDAKQQTGA</sequence>
<feature type="compositionally biased region" description="Acidic residues" evidence="1">
    <location>
        <begin position="265"/>
        <end position="277"/>
    </location>
</feature>
<keyword evidence="2" id="KW-0472">Membrane</keyword>
<gene>
    <name evidence="4" type="ORF">B0H65DRAFT_518401</name>
    <name evidence="3" type="ORF">B0H65DRAFT_84376</name>
</gene>
<feature type="transmembrane region" description="Helical" evidence="2">
    <location>
        <begin position="582"/>
        <end position="606"/>
    </location>
</feature>
<reference evidence="3" key="1">
    <citation type="journal article" date="2023" name="Mol. Phylogenet. Evol.">
        <title>Genome-scale phylogeny and comparative genomics of the fungal order Sordariales.</title>
        <authorList>
            <person name="Hensen N."/>
            <person name="Bonometti L."/>
            <person name="Westerberg I."/>
            <person name="Brannstrom I.O."/>
            <person name="Guillou S."/>
            <person name="Cros-Aarteil S."/>
            <person name="Calhoun S."/>
            <person name="Haridas S."/>
            <person name="Kuo A."/>
            <person name="Mondo S."/>
            <person name="Pangilinan J."/>
            <person name="Riley R."/>
            <person name="LaButti K."/>
            <person name="Andreopoulos B."/>
            <person name="Lipzen A."/>
            <person name="Chen C."/>
            <person name="Yan M."/>
            <person name="Daum C."/>
            <person name="Ng V."/>
            <person name="Clum A."/>
            <person name="Steindorff A."/>
            <person name="Ohm R.A."/>
            <person name="Martin F."/>
            <person name="Silar P."/>
            <person name="Natvig D.O."/>
            <person name="Lalanne C."/>
            <person name="Gautier V."/>
            <person name="Ament-Velasquez S.L."/>
            <person name="Kruys A."/>
            <person name="Hutchinson M.I."/>
            <person name="Powell A.J."/>
            <person name="Barry K."/>
            <person name="Miller A.N."/>
            <person name="Grigoriev I.V."/>
            <person name="Debuchy R."/>
            <person name="Gladieux P."/>
            <person name="Hiltunen Thoren M."/>
            <person name="Johannesson H."/>
        </authorList>
    </citation>
    <scope>NUCLEOTIDE SEQUENCE</scope>
    <source>
        <strain evidence="3">CBS 560.94</strain>
    </source>
</reference>
<feature type="region of interest" description="Disordered" evidence="1">
    <location>
        <begin position="437"/>
        <end position="491"/>
    </location>
</feature>
<reference evidence="3" key="2">
    <citation type="submission" date="2023-06" db="EMBL/GenBank/DDBJ databases">
        <authorList>
            <consortium name="Lawrence Berkeley National Laboratory"/>
            <person name="Haridas S."/>
            <person name="Hensen N."/>
            <person name="Bonometti L."/>
            <person name="Westerberg I."/>
            <person name="Brannstrom I.O."/>
            <person name="Guillou S."/>
            <person name="Cros-Aarteil S."/>
            <person name="Calhoun S."/>
            <person name="Kuo A."/>
            <person name="Mondo S."/>
            <person name="Pangilinan J."/>
            <person name="Riley R."/>
            <person name="Labutti K."/>
            <person name="Andreopoulos B."/>
            <person name="Lipzen A."/>
            <person name="Chen C."/>
            <person name="Yanf M."/>
            <person name="Daum C."/>
            <person name="Ng V."/>
            <person name="Clum A."/>
            <person name="Steindorff A."/>
            <person name="Ohm R."/>
            <person name="Martin F."/>
            <person name="Silar P."/>
            <person name="Natvig D."/>
            <person name="Lalanne C."/>
            <person name="Gautier V."/>
            <person name="Ament-Velasquez S.L."/>
            <person name="Kruys A."/>
            <person name="Hutchinson M.I."/>
            <person name="Powell A.J."/>
            <person name="Barry K."/>
            <person name="Miller A.N."/>
            <person name="Grigoriev I.V."/>
            <person name="Debuchy R."/>
            <person name="Gladieux P."/>
            <person name="Thoren M.H."/>
            <person name="Johannesson H."/>
        </authorList>
    </citation>
    <scope>NUCLEOTIDE SEQUENCE</scope>
    <source>
        <strain evidence="3">CBS 560.94</strain>
    </source>
</reference>
<feature type="compositionally biased region" description="Basic and acidic residues" evidence="1">
    <location>
        <begin position="232"/>
        <end position="243"/>
    </location>
</feature>
<evidence type="ECO:0000313" key="3">
    <source>
        <dbReference type="EMBL" id="KAK3334278.1"/>
    </source>
</evidence>
<feature type="transmembrane region" description="Helical" evidence="2">
    <location>
        <begin position="505"/>
        <end position="526"/>
    </location>
</feature>
<organism evidence="3 5">
    <name type="scientific">Neurospora tetraspora</name>
    <dbReference type="NCBI Taxonomy" id="94610"/>
    <lineage>
        <taxon>Eukaryota</taxon>
        <taxon>Fungi</taxon>
        <taxon>Dikarya</taxon>
        <taxon>Ascomycota</taxon>
        <taxon>Pezizomycotina</taxon>
        <taxon>Sordariomycetes</taxon>
        <taxon>Sordariomycetidae</taxon>
        <taxon>Sordariales</taxon>
        <taxon>Sordariaceae</taxon>
        <taxon>Neurospora</taxon>
    </lineage>
</organism>
<feature type="compositionally biased region" description="Basic and acidic residues" evidence="1">
    <location>
        <begin position="442"/>
        <end position="462"/>
    </location>
</feature>
<proteinExistence type="predicted"/>
<feature type="region of interest" description="Disordered" evidence="1">
    <location>
        <begin position="1"/>
        <end position="20"/>
    </location>
</feature>